<feature type="transmembrane region" description="Helical" evidence="1">
    <location>
        <begin position="245"/>
        <end position="266"/>
    </location>
</feature>
<evidence type="ECO:0000313" key="2">
    <source>
        <dbReference type="EMBL" id="GFR13690.1"/>
    </source>
</evidence>
<keyword evidence="1" id="KW-0812">Transmembrane</keyword>
<feature type="transmembrane region" description="Helical" evidence="1">
    <location>
        <begin position="286"/>
        <end position="308"/>
    </location>
</feature>
<dbReference type="OrthoDB" id="6460032at2759"/>
<keyword evidence="1" id="KW-1133">Transmembrane helix</keyword>
<reference evidence="2" key="1">
    <citation type="submission" date="2020-07" db="EMBL/GenBank/DDBJ databases">
        <title>Multicomponent nature underlies the extraordinary mechanical properties of spider dragline silk.</title>
        <authorList>
            <person name="Kono N."/>
            <person name="Nakamura H."/>
            <person name="Mori M."/>
            <person name="Yoshida Y."/>
            <person name="Ohtoshi R."/>
            <person name="Malay A.D."/>
            <person name="Moran D.A.P."/>
            <person name="Tomita M."/>
            <person name="Numata K."/>
            <person name="Arakawa K."/>
        </authorList>
    </citation>
    <scope>NUCLEOTIDE SEQUENCE</scope>
</reference>
<feature type="transmembrane region" description="Helical" evidence="1">
    <location>
        <begin position="86"/>
        <end position="104"/>
    </location>
</feature>
<dbReference type="Proteomes" id="UP000887116">
    <property type="component" value="Unassembled WGS sequence"/>
</dbReference>
<dbReference type="EMBL" id="BMAO01007108">
    <property type="protein sequence ID" value="GFR13690.1"/>
    <property type="molecule type" value="Genomic_DNA"/>
</dbReference>
<name>A0A8X6LL02_TRICU</name>
<keyword evidence="3" id="KW-1185">Reference proteome</keyword>
<evidence type="ECO:0000313" key="3">
    <source>
        <dbReference type="Proteomes" id="UP000887116"/>
    </source>
</evidence>
<proteinExistence type="predicted"/>
<feature type="transmembrane region" description="Helical" evidence="1">
    <location>
        <begin position="57"/>
        <end position="80"/>
    </location>
</feature>
<organism evidence="2 3">
    <name type="scientific">Trichonephila clavata</name>
    <name type="common">Joro spider</name>
    <name type="synonym">Nephila clavata</name>
    <dbReference type="NCBI Taxonomy" id="2740835"/>
    <lineage>
        <taxon>Eukaryota</taxon>
        <taxon>Metazoa</taxon>
        <taxon>Ecdysozoa</taxon>
        <taxon>Arthropoda</taxon>
        <taxon>Chelicerata</taxon>
        <taxon>Arachnida</taxon>
        <taxon>Araneae</taxon>
        <taxon>Araneomorphae</taxon>
        <taxon>Entelegynae</taxon>
        <taxon>Araneoidea</taxon>
        <taxon>Nephilidae</taxon>
        <taxon>Trichonephila</taxon>
    </lineage>
</organism>
<gene>
    <name evidence="2" type="primary">AVEN_213416_1</name>
    <name evidence="2" type="ORF">TNCT_716431</name>
</gene>
<comment type="caution">
    <text evidence="2">The sequence shown here is derived from an EMBL/GenBank/DDBJ whole genome shotgun (WGS) entry which is preliminary data.</text>
</comment>
<sequence>MRQEASVITLTEEHSPFIPNFRYPNSNISLLLYKCLSWTGLVEEPSRHLLDRISATAFKITIILVNLDLLISSGVSFHSLDWKMKITNLAISMLVAGTYLAMYSKRNLLSVTLHNLGSSFTEKKINFYLTIIFFLPAVLSTFRVIAYHDSLMSIRFETYGYTIENGWLRIMLLSLKSLLYVLVRPTFTSLVTLCYCILCQHCCSRINFLTEKVLQFSAEEFSPTRQIGILREKAKINKLLESVQAIFSMPSLLLIATHFLSFVSLIRSTIEVAGESFLSYKSMEAMIRTFIDFYCLFFMLWIASGIFVQMKKLKREFCEKVRARLLHNGNLREIQPKGKLFGQSEFVFTGCDIILYKRSTLLSISGTLLIYALFETVAKNQEKPLY</sequence>
<protein>
    <submittedName>
        <fullName evidence="2">Uncharacterized protein</fullName>
    </submittedName>
</protein>
<accession>A0A8X6LL02</accession>
<feature type="transmembrane region" description="Helical" evidence="1">
    <location>
        <begin position="125"/>
        <end position="146"/>
    </location>
</feature>
<dbReference type="AlphaFoldDB" id="A0A8X6LL02"/>
<keyword evidence="1" id="KW-0472">Membrane</keyword>
<evidence type="ECO:0000256" key="1">
    <source>
        <dbReference type="SAM" id="Phobius"/>
    </source>
</evidence>